<keyword evidence="3" id="KW-1185">Reference proteome</keyword>
<dbReference type="Gene3D" id="1.25.40.10">
    <property type="entry name" value="Tetratricopeptide repeat domain"/>
    <property type="match status" value="2"/>
</dbReference>
<dbReference type="SUPFAM" id="SSF81901">
    <property type="entry name" value="HCP-like"/>
    <property type="match status" value="1"/>
</dbReference>
<feature type="repeat" description="TPR" evidence="1">
    <location>
        <begin position="115"/>
        <end position="148"/>
    </location>
</feature>
<dbReference type="eggNOG" id="COG0457">
    <property type="taxonomic scope" value="Bacteria"/>
</dbReference>
<dbReference type="KEGG" id="tsu:Tresu_1071"/>
<reference evidence="2 3" key="1">
    <citation type="journal article" date="2011" name="Stand. Genomic Sci.">
        <title>Complete genome sequence of Treponema succinifaciens type strain (6091).</title>
        <authorList>
            <person name="Han C."/>
            <person name="Gronow S."/>
            <person name="Teshima H."/>
            <person name="Lapidus A."/>
            <person name="Nolan M."/>
            <person name="Lucas S."/>
            <person name="Hammon N."/>
            <person name="Deshpande S."/>
            <person name="Cheng J.F."/>
            <person name="Zeytun A."/>
            <person name="Tapia R."/>
            <person name="Goodwin L."/>
            <person name="Pitluck S."/>
            <person name="Liolios K."/>
            <person name="Pagani I."/>
            <person name="Ivanova N."/>
            <person name="Mavromatis K."/>
            <person name="Mikhailova N."/>
            <person name="Huntemann M."/>
            <person name="Pati A."/>
            <person name="Chen A."/>
            <person name="Palaniappan K."/>
            <person name="Land M."/>
            <person name="Hauser L."/>
            <person name="Brambilla E.M."/>
            <person name="Rohde M."/>
            <person name="Goker M."/>
            <person name="Woyke T."/>
            <person name="Bristow J."/>
            <person name="Eisen J.A."/>
            <person name="Markowitz V."/>
            <person name="Hugenholtz P."/>
            <person name="Kyrpides N.C."/>
            <person name="Klenk H.P."/>
            <person name="Detter J.C."/>
        </authorList>
    </citation>
    <scope>NUCLEOTIDE SEQUENCE [LARGE SCALE GENOMIC DNA]</scope>
    <source>
        <strain evidence="3">ATCC 33096 / DSM 2489 / 6091</strain>
    </source>
</reference>
<dbReference type="Pfam" id="PF13181">
    <property type="entry name" value="TPR_8"/>
    <property type="match status" value="1"/>
</dbReference>
<dbReference type="EMBL" id="CP002631">
    <property type="protein sequence ID" value="AEB13987.1"/>
    <property type="molecule type" value="Genomic_DNA"/>
</dbReference>
<dbReference type="SMART" id="SM00028">
    <property type="entry name" value="TPR"/>
    <property type="match status" value="4"/>
</dbReference>
<dbReference type="RefSeq" id="WP_013701277.1">
    <property type="nucleotide sequence ID" value="NC_015385.1"/>
</dbReference>
<dbReference type="STRING" id="869209.Tresu_1071"/>
<accession>F2NVK8</accession>
<sequence>MAEENYMKEGISLYKKGNYPAALTYFLSLPDDCGADSVELAYYLGLCYSKLKRYDDALLYLEQVVTASYDKDNNPNQDRVLQCRYLLAVIYCLSGRKKLADFELNKLLDTGYKPASVYASLAYVAWEQGKVDLSLDYYEKALEDDSENPTALNGLGYVLACEGEDLTKALSCCKKALDILPESAACLDSLGWVYYKMGLYSESKKFLNRAMKADSSNPIIVEHLQEVKKAEE</sequence>
<dbReference type="InterPro" id="IPR019734">
    <property type="entry name" value="TPR_rpt"/>
</dbReference>
<evidence type="ECO:0000256" key="1">
    <source>
        <dbReference type="PROSITE-ProRule" id="PRU00339"/>
    </source>
</evidence>
<gene>
    <name evidence="2" type="ordered locus">Tresu_1071</name>
</gene>
<dbReference type="HOGENOM" id="CLU_1229445_0_0_12"/>
<dbReference type="Pfam" id="PF13424">
    <property type="entry name" value="TPR_12"/>
    <property type="match status" value="1"/>
</dbReference>
<dbReference type="PROSITE" id="PS50005">
    <property type="entry name" value="TPR"/>
    <property type="match status" value="2"/>
</dbReference>
<evidence type="ECO:0000313" key="2">
    <source>
        <dbReference type="EMBL" id="AEB13987.1"/>
    </source>
</evidence>
<dbReference type="OrthoDB" id="9766710at2"/>
<dbReference type="AlphaFoldDB" id="F2NVK8"/>
<proteinExistence type="predicted"/>
<dbReference type="Pfam" id="PF13432">
    <property type="entry name" value="TPR_16"/>
    <property type="match status" value="1"/>
</dbReference>
<keyword evidence="1" id="KW-0802">TPR repeat</keyword>
<reference evidence="3" key="2">
    <citation type="submission" date="2011-04" db="EMBL/GenBank/DDBJ databases">
        <title>The complete genome of chromosome of Treponema succinifaciens DSM 2489.</title>
        <authorList>
            <person name="Lucas S."/>
            <person name="Copeland A."/>
            <person name="Lapidus A."/>
            <person name="Bruce D."/>
            <person name="Goodwin L."/>
            <person name="Pitluck S."/>
            <person name="Peters L."/>
            <person name="Kyrpides N."/>
            <person name="Mavromatis K."/>
            <person name="Ivanova N."/>
            <person name="Ovchinnikova G."/>
            <person name="Teshima H."/>
            <person name="Detter J.C."/>
            <person name="Tapia R."/>
            <person name="Han C."/>
            <person name="Land M."/>
            <person name="Hauser L."/>
            <person name="Markowitz V."/>
            <person name="Cheng J.-F."/>
            <person name="Hugenholtz P."/>
            <person name="Woyke T."/>
            <person name="Wu D."/>
            <person name="Gronow S."/>
            <person name="Wellnitz S."/>
            <person name="Brambilla E."/>
            <person name="Klenk H.-P."/>
            <person name="Eisen J.A."/>
        </authorList>
    </citation>
    <scope>NUCLEOTIDE SEQUENCE [LARGE SCALE GENOMIC DNA]</scope>
    <source>
        <strain evidence="3">ATCC 33096 / DSM 2489 / 6091</strain>
    </source>
</reference>
<protein>
    <submittedName>
        <fullName evidence="2">Tetratricopeptide TPR_1 repeat-containing protein</fullName>
    </submittedName>
</protein>
<dbReference type="PANTHER" id="PTHR12558:SF13">
    <property type="entry name" value="CELL DIVISION CYCLE PROTEIN 27 HOMOLOG"/>
    <property type="match status" value="1"/>
</dbReference>
<dbReference type="PANTHER" id="PTHR12558">
    <property type="entry name" value="CELL DIVISION CYCLE 16,23,27"/>
    <property type="match status" value="1"/>
</dbReference>
<dbReference type="InterPro" id="IPR011990">
    <property type="entry name" value="TPR-like_helical_dom_sf"/>
</dbReference>
<name>F2NVK8_TRES6</name>
<dbReference type="Proteomes" id="UP000006852">
    <property type="component" value="Chromosome"/>
</dbReference>
<evidence type="ECO:0000313" key="3">
    <source>
        <dbReference type="Proteomes" id="UP000006852"/>
    </source>
</evidence>
<organism evidence="2 3">
    <name type="scientific">Treponema succinifaciens (strain ATCC 33096 / DSM 2489 / 6091)</name>
    <dbReference type="NCBI Taxonomy" id="869209"/>
    <lineage>
        <taxon>Bacteria</taxon>
        <taxon>Pseudomonadati</taxon>
        <taxon>Spirochaetota</taxon>
        <taxon>Spirochaetia</taxon>
        <taxon>Spirochaetales</taxon>
        <taxon>Treponemataceae</taxon>
        <taxon>Treponema</taxon>
    </lineage>
</organism>
<feature type="repeat" description="TPR" evidence="1">
    <location>
        <begin position="184"/>
        <end position="217"/>
    </location>
</feature>
<dbReference type="GeneID" id="302998234"/>